<dbReference type="RefSeq" id="XP_025770600.1">
    <property type="nucleotide sequence ID" value="XM_025914815.1"/>
</dbReference>
<evidence type="ECO:0000256" key="3">
    <source>
        <dbReference type="ARBA" id="ARBA00014939"/>
    </source>
</evidence>
<sequence length="322" mass="35967">MFIKGRAPRAPPRERLNANRSVAGPAAVAPPPALGSTFQPHFRRARGFRRRCRKSGRRFAASRKMAAAAVNGSPGASGSGPAAASGAVLQVAAGMYEQLKGEWNRKSPNLSKCGEELGRLKLVLLELNFLPTTGTKLTKQQLILARECQLGEQLPESAYMHQLLGLNLLFLLSQNRVAEFHTELERLPAKDIQTNVYIKHPVSLEQYLMEGSYNKVFLAKGNIPAESYTFFIDILLDTIRDEIAGCIEKAYEKILFTEATRILFFNTPKKMTDYAKKRGWVLGLNNYYSFASQQQKPEDTTIPSTELAKQVIEYARQLEMIV</sequence>
<evidence type="ECO:0000256" key="4">
    <source>
        <dbReference type="ARBA" id="ARBA00022942"/>
    </source>
</evidence>
<proteinExistence type="inferred from homology"/>
<accession>A0A6P6H4C2</accession>
<evidence type="ECO:0000256" key="7">
    <source>
        <dbReference type="SAM" id="MobiDB-lite"/>
    </source>
</evidence>
<dbReference type="AlphaFoldDB" id="A0A6P6H4C2"/>
<protein>
    <recommendedName>
        <fullName evidence="3">26S proteasome non-ATPase regulatory subunit 8</fullName>
    </recommendedName>
    <alternativeName>
        <fullName evidence="6">26S proteasome regulatory subunit RPN12</fullName>
    </alternativeName>
</protein>
<gene>
    <name evidence="10" type="primary">PSMD8</name>
</gene>
<reference evidence="10" key="1">
    <citation type="submission" date="2025-08" db="UniProtKB">
        <authorList>
            <consortium name="RefSeq"/>
        </authorList>
    </citation>
    <scope>IDENTIFICATION</scope>
    <source>
        <tissue evidence="10">Blood</tissue>
    </source>
</reference>
<dbReference type="Gene3D" id="1.25.40.990">
    <property type="match status" value="1"/>
</dbReference>
<keyword evidence="4 10" id="KW-0647">Proteasome</keyword>
<evidence type="ECO:0000256" key="1">
    <source>
        <dbReference type="ARBA" id="ARBA00002362"/>
    </source>
</evidence>
<feature type="domain" description="PCI" evidence="8">
    <location>
        <begin position="131"/>
        <end position="303"/>
    </location>
</feature>
<feature type="region of interest" description="Disordered" evidence="7">
    <location>
        <begin position="1"/>
        <end position="40"/>
    </location>
</feature>
<dbReference type="InterPro" id="IPR033464">
    <property type="entry name" value="CSN8_PSD8_EIF3K"/>
</dbReference>
<dbReference type="InterPro" id="IPR006746">
    <property type="entry name" value="26S_Psome_Rpn12"/>
</dbReference>
<dbReference type="KEGG" id="pcoo:112851286"/>
<dbReference type="CTD" id="5714"/>
<evidence type="ECO:0000256" key="2">
    <source>
        <dbReference type="ARBA" id="ARBA00009627"/>
    </source>
</evidence>
<dbReference type="Pfam" id="PF10075">
    <property type="entry name" value="CSN8_PSD8_EIF3K"/>
    <property type="match status" value="1"/>
</dbReference>
<comment type="subunit">
    <text evidence="5">Component of the 19S proteasome regulatory particle complex. The 26S proteasome consists of a 20S core particle (CP) and two 19S regulatory subunits (RP). The regulatory particle is made of a lid composed of 9 subunits including PSMD8, a base containing 6 ATPases and few additional components. Interacts with DDI2. Interacts with TASOR.</text>
</comment>
<dbReference type="Proteomes" id="UP000515131">
    <property type="component" value="Unplaced"/>
</dbReference>
<organism evidence="9 10">
    <name type="scientific">Puma concolor</name>
    <name type="common">Mountain lion</name>
    <name type="synonym">Felis concolor</name>
    <dbReference type="NCBI Taxonomy" id="9696"/>
    <lineage>
        <taxon>Eukaryota</taxon>
        <taxon>Metazoa</taxon>
        <taxon>Chordata</taxon>
        <taxon>Craniata</taxon>
        <taxon>Vertebrata</taxon>
        <taxon>Euteleostomi</taxon>
        <taxon>Mammalia</taxon>
        <taxon>Eutheria</taxon>
        <taxon>Laurasiatheria</taxon>
        <taxon>Carnivora</taxon>
        <taxon>Feliformia</taxon>
        <taxon>Felidae</taxon>
        <taxon>Felinae</taxon>
        <taxon>Puma</taxon>
    </lineage>
</organism>
<comment type="similarity">
    <text evidence="2">Belongs to the proteasome subunit S14 family.</text>
</comment>
<name>A0A6P6H4C2_PUMCO</name>
<dbReference type="PROSITE" id="PS50250">
    <property type="entry name" value="PCI"/>
    <property type="match status" value="1"/>
</dbReference>
<dbReference type="GO" id="GO:0043161">
    <property type="term" value="P:proteasome-mediated ubiquitin-dependent protein catabolic process"/>
    <property type="evidence" value="ECO:0007669"/>
    <property type="project" value="TreeGrafter"/>
</dbReference>
<dbReference type="GO" id="GO:0005829">
    <property type="term" value="C:cytosol"/>
    <property type="evidence" value="ECO:0007669"/>
    <property type="project" value="TreeGrafter"/>
</dbReference>
<dbReference type="PANTHER" id="PTHR12387">
    <property type="entry name" value="26S PROTEASOME NON-ATPASE REGULATORY SUBUNIT 8"/>
    <property type="match status" value="1"/>
</dbReference>
<evidence type="ECO:0000259" key="8">
    <source>
        <dbReference type="PROSITE" id="PS50250"/>
    </source>
</evidence>
<dbReference type="InterPro" id="IPR000717">
    <property type="entry name" value="PCI_dom"/>
</dbReference>
<dbReference type="PANTHER" id="PTHR12387:SF0">
    <property type="entry name" value="26S PROTEASOME NON-ATPASE REGULATORY SUBUNIT 8"/>
    <property type="match status" value="1"/>
</dbReference>
<evidence type="ECO:0000313" key="10">
    <source>
        <dbReference type="RefSeq" id="XP_025770600.1"/>
    </source>
</evidence>
<evidence type="ECO:0000256" key="5">
    <source>
        <dbReference type="ARBA" id="ARBA00062283"/>
    </source>
</evidence>
<dbReference type="GO" id="GO:0008541">
    <property type="term" value="C:proteasome regulatory particle, lid subcomplex"/>
    <property type="evidence" value="ECO:0007669"/>
    <property type="project" value="TreeGrafter"/>
</dbReference>
<evidence type="ECO:0000256" key="6">
    <source>
        <dbReference type="ARBA" id="ARBA00078986"/>
    </source>
</evidence>
<dbReference type="GO" id="GO:0005634">
    <property type="term" value="C:nucleus"/>
    <property type="evidence" value="ECO:0007669"/>
    <property type="project" value="TreeGrafter"/>
</dbReference>
<dbReference type="FunFam" id="1.25.40.990:FF:000001">
    <property type="entry name" value="26S proteasome non-ATPase regulatory subunit"/>
    <property type="match status" value="1"/>
</dbReference>
<dbReference type="GeneID" id="112851286"/>
<keyword evidence="9" id="KW-1185">Reference proteome</keyword>
<comment type="function">
    <text evidence="1">Component of the 26S proteasome, a multiprotein complex involved in the ATP-dependent degradation of ubiquitinated proteins. This complex plays a key role in the maintenance of protein homeostasis by removing misfolded or damaged proteins, which could impair cellular functions, and by removing proteins whose functions are no longer required. Therefore, the proteasome participates in numerous cellular processes, including cell cycle progression, apoptosis, or DNA damage repair.</text>
</comment>
<evidence type="ECO:0000313" key="9">
    <source>
        <dbReference type="Proteomes" id="UP000515131"/>
    </source>
</evidence>